<sequence>MPYKVINKFIDKNNDDTLYEVGDDFPKEGHKATKKRIEELSSKHPKYNRVFIEEVKENTETNEPSSEK</sequence>
<proteinExistence type="predicted"/>
<gene>
    <name evidence="1" type="ORF">OIH86_11295</name>
</gene>
<organism evidence="1 2">
    <name type="scientific">Metabacillus halosaccharovorans</name>
    <dbReference type="NCBI Taxonomy" id="930124"/>
    <lineage>
        <taxon>Bacteria</taxon>
        <taxon>Bacillati</taxon>
        <taxon>Bacillota</taxon>
        <taxon>Bacilli</taxon>
        <taxon>Bacillales</taxon>
        <taxon>Bacillaceae</taxon>
        <taxon>Metabacillus</taxon>
    </lineage>
</organism>
<name>A0ABT3DGR1_9BACI</name>
<dbReference type="Proteomes" id="UP001526147">
    <property type="component" value="Unassembled WGS sequence"/>
</dbReference>
<evidence type="ECO:0000313" key="2">
    <source>
        <dbReference type="Proteomes" id="UP001526147"/>
    </source>
</evidence>
<reference evidence="1 2" key="1">
    <citation type="submission" date="2022-10" db="EMBL/GenBank/DDBJ databases">
        <title>Draft genome assembly of moderately radiation resistant bacterium Metabacillus halosaccharovorans.</title>
        <authorList>
            <person name="Pal S."/>
            <person name="Gopinathan A."/>
        </authorList>
    </citation>
    <scope>NUCLEOTIDE SEQUENCE [LARGE SCALE GENOMIC DNA]</scope>
    <source>
        <strain evidence="1 2">VITHBRA001</strain>
    </source>
</reference>
<keyword evidence="2" id="KW-1185">Reference proteome</keyword>
<dbReference type="EMBL" id="JAOYEY010000036">
    <property type="protein sequence ID" value="MCV9886244.1"/>
    <property type="molecule type" value="Genomic_DNA"/>
</dbReference>
<protein>
    <recommendedName>
        <fullName evidence="3">Phage protein</fullName>
    </recommendedName>
</protein>
<comment type="caution">
    <text evidence="1">The sequence shown here is derived from an EMBL/GenBank/DDBJ whole genome shotgun (WGS) entry which is preliminary data.</text>
</comment>
<evidence type="ECO:0008006" key="3">
    <source>
        <dbReference type="Google" id="ProtNLM"/>
    </source>
</evidence>
<accession>A0ABT3DGR1</accession>
<dbReference type="RefSeq" id="WP_264142872.1">
    <property type="nucleotide sequence ID" value="NZ_JAOYEY010000036.1"/>
</dbReference>
<evidence type="ECO:0000313" key="1">
    <source>
        <dbReference type="EMBL" id="MCV9886244.1"/>
    </source>
</evidence>